<reference evidence="2 3" key="1">
    <citation type="submission" date="2018-06" db="EMBL/GenBank/DDBJ databases">
        <title>Genomic Encyclopedia of Type Strains, Phase IV (KMG-IV): sequencing the most valuable type-strain genomes for metagenomic binning, comparative biology and taxonomic classification.</title>
        <authorList>
            <person name="Goeker M."/>
        </authorList>
    </citation>
    <scope>NUCLEOTIDE SEQUENCE [LARGE SCALE GENOMIC DNA]</scope>
    <source>
        <strain evidence="2 3">DSM 44599</strain>
    </source>
</reference>
<dbReference type="OrthoDB" id="9773549at2"/>
<sequence>MTTYVLVHGAWHDPRAWGAVAPILHAAGAHTRIPDLGTDPRHGLHDQVAAVVATLDAVPRTEALVLVGHSYAGLVVREAADLRPDHVDHIVLVDGWAGGDRASMFTLAPPAFVQAVRTAAVGQQIPAPPPAAFGITDAAVAARLRTQLRPQPLRTFTEPTHLTGAVDRIPGTAIYCRPQTYAFDHFGAALGYRTQAVDGPHDIMLTDPEQLSHLLLTVRPRQRGAHGSRWR</sequence>
<dbReference type="PANTHER" id="PTHR37017">
    <property type="entry name" value="AB HYDROLASE-1 DOMAIN-CONTAINING PROTEIN-RELATED"/>
    <property type="match status" value="1"/>
</dbReference>
<gene>
    <name evidence="2" type="ORF">DFR74_102224</name>
</gene>
<comment type="caution">
    <text evidence="2">The sequence shown here is derived from an EMBL/GenBank/DDBJ whole genome shotgun (WGS) entry which is preliminary data.</text>
</comment>
<dbReference type="InterPro" id="IPR052897">
    <property type="entry name" value="Sec-Metab_Biosynth_Hydrolase"/>
</dbReference>
<dbReference type="Gene3D" id="3.40.50.1820">
    <property type="entry name" value="alpha/beta hydrolase"/>
    <property type="match status" value="1"/>
</dbReference>
<dbReference type="AlphaFoldDB" id="A0A366DV59"/>
<dbReference type="GO" id="GO:0016787">
    <property type="term" value="F:hydrolase activity"/>
    <property type="evidence" value="ECO:0007669"/>
    <property type="project" value="UniProtKB-KW"/>
</dbReference>
<organism evidence="2 3">
    <name type="scientific">Nocardia puris</name>
    <dbReference type="NCBI Taxonomy" id="208602"/>
    <lineage>
        <taxon>Bacteria</taxon>
        <taxon>Bacillati</taxon>
        <taxon>Actinomycetota</taxon>
        <taxon>Actinomycetes</taxon>
        <taxon>Mycobacteriales</taxon>
        <taxon>Nocardiaceae</taxon>
        <taxon>Nocardia</taxon>
    </lineage>
</organism>
<dbReference type="PANTHER" id="PTHR37017:SF11">
    <property type="entry name" value="ESTERASE_LIPASE_THIOESTERASE DOMAIN-CONTAINING PROTEIN"/>
    <property type="match status" value="1"/>
</dbReference>
<dbReference type="EMBL" id="QNRE01000002">
    <property type="protein sequence ID" value="RBO93805.1"/>
    <property type="molecule type" value="Genomic_DNA"/>
</dbReference>
<keyword evidence="2" id="KW-0378">Hydrolase</keyword>
<keyword evidence="3" id="KW-1185">Reference proteome</keyword>
<dbReference type="RefSeq" id="WP_067502291.1">
    <property type="nucleotide sequence ID" value="NZ_QNRE01000002.1"/>
</dbReference>
<feature type="domain" description="AB hydrolase-1" evidence="1">
    <location>
        <begin position="5"/>
        <end position="211"/>
    </location>
</feature>
<evidence type="ECO:0000259" key="1">
    <source>
        <dbReference type="Pfam" id="PF12697"/>
    </source>
</evidence>
<name>A0A366DV59_9NOCA</name>
<dbReference type="InterPro" id="IPR029058">
    <property type="entry name" value="AB_hydrolase_fold"/>
</dbReference>
<evidence type="ECO:0000313" key="3">
    <source>
        <dbReference type="Proteomes" id="UP000252586"/>
    </source>
</evidence>
<evidence type="ECO:0000313" key="2">
    <source>
        <dbReference type="EMBL" id="RBO93805.1"/>
    </source>
</evidence>
<dbReference type="InterPro" id="IPR000073">
    <property type="entry name" value="AB_hydrolase_1"/>
</dbReference>
<proteinExistence type="predicted"/>
<accession>A0A366DV59</accession>
<dbReference type="Proteomes" id="UP000252586">
    <property type="component" value="Unassembled WGS sequence"/>
</dbReference>
<protein>
    <submittedName>
        <fullName evidence="2">Alpha/beta hydrolase family protein</fullName>
    </submittedName>
</protein>
<dbReference type="Pfam" id="PF12697">
    <property type="entry name" value="Abhydrolase_6"/>
    <property type="match status" value="1"/>
</dbReference>
<dbReference type="SUPFAM" id="SSF53474">
    <property type="entry name" value="alpha/beta-Hydrolases"/>
    <property type="match status" value="1"/>
</dbReference>
<dbReference type="STRING" id="1210090.GCA_001613185_00400"/>